<dbReference type="EMBL" id="JADBJN010000004">
    <property type="protein sequence ID" value="KAG5669648.1"/>
    <property type="molecule type" value="Genomic_DNA"/>
</dbReference>
<dbReference type="OrthoDB" id="10574450at2759"/>
<proteinExistence type="predicted"/>
<evidence type="ECO:0000256" key="1">
    <source>
        <dbReference type="SAM" id="Phobius"/>
    </source>
</evidence>
<keyword evidence="1" id="KW-0472">Membrane</keyword>
<accession>A0A9J6BIY9</accession>
<reference evidence="2" key="1">
    <citation type="submission" date="2021-03" db="EMBL/GenBank/DDBJ databases">
        <title>Chromosome level genome of the anhydrobiotic midge Polypedilum vanderplanki.</title>
        <authorList>
            <person name="Yoshida Y."/>
            <person name="Kikawada T."/>
            <person name="Gusev O."/>
        </authorList>
    </citation>
    <scope>NUCLEOTIDE SEQUENCE</scope>
    <source>
        <strain evidence="2">NIAS01</strain>
        <tissue evidence="2">Whole body or cell culture</tissue>
    </source>
</reference>
<feature type="transmembrane region" description="Helical" evidence="1">
    <location>
        <begin position="68"/>
        <end position="96"/>
    </location>
</feature>
<sequence>MVDFPKIPTVSNFFHFFNLITGNIIVGWIHFSLSILIVTAYILFLVFNHGTTHLKEGDIEADINIKPGGFTGTVLIIICLILLVVAVFMAFISFWFIRGIKTCDPSKMKPYLLFSVTFVILAFITTLYTLYFFLLVITLIELYFFICAYSLYVNFVSQTCGIADVVYQNPKGYGYTQAYENDDYSEENDSYQQQQYSQQTYGNFDQQQPKQDFYADGQQHQQQQQYYGQ</sequence>
<feature type="transmembrane region" description="Helical" evidence="1">
    <location>
        <begin position="131"/>
        <end position="152"/>
    </location>
</feature>
<evidence type="ECO:0000313" key="2">
    <source>
        <dbReference type="EMBL" id="KAG5669648.1"/>
    </source>
</evidence>
<feature type="transmembrane region" description="Helical" evidence="1">
    <location>
        <begin position="20"/>
        <end position="47"/>
    </location>
</feature>
<keyword evidence="1" id="KW-1133">Transmembrane helix</keyword>
<feature type="transmembrane region" description="Helical" evidence="1">
    <location>
        <begin position="108"/>
        <end position="124"/>
    </location>
</feature>
<gene>
    <name evidence="2" type="ORF">PVAND_017532</name>
</gene>
<organism evidence="2 3">
    <name type="scientific">Polypedilum vanderplanki</name>
    <name type="common">Sleeping chironomid midge</name>
    <dbReference type="NCBI Taxonomy" id="319348"/>
    <lineage>
        <taxon>Eukaryota</taxon>
        <taxon>Metazoa</taxon>
        <taxon>Ecdysozoa</taxon>
        <taxon>Arthropoda</taxon>
        <taxon>Hexapoda</taxon>
        <taxon>Insecta</taxon>
        <taxon>Pterygota</taxon>
        <taxon>Neoptera</taxon>
        <taxon>Endopterygota</taxon>
        <taxon>Diptera</taxon>
        <taxon>Nematocera</taxon>
        <taxon>Chironomoidea</taxon>
        <taxon>Chironomidae</taxon>
        <taxon>Chironominae</taxon>
        <taxon>Polypedilum</taxon>
        <taxon>Polypedilum</taxon>
    </lineage>
</organism>
<evidence type="ECO:0000313" key="3">
    <source>
        <dbReference type="Proteomes" id="UP001107558"/>
    </source>
</evidence>
<name>A0A9J6BIY9_POLVA</name>
<keyword evidence="1" id="KW-0812">Transmembrane</keyword>
<comment type="caution">
    <text evidence="2">The sequence shown here is derived from an EMBL/GenBank/DDBJ whole genome shotgun (WGS) entry which is preliminary data.</text>
</comment>
<dbReference type="Proteomes" id="UP001107558">
    <property type="component" value="Chromosome 4"/>
</dbReference>
<protein>
    <submittedName>
        <fullName evidence="2">Uncharacterized protein</fullName>
    </submittedName>
</protein>
<keyword evidence="3" id="KW-1185">Reference proteome</keyword>
<dbReference type="AlphaFoldDB" id="A0A9J6BIY9"/>